<evidence type="ECO:0000313" key="5">
    <source>
        <dbReference type="Proteomes" id="UP000279029"/>
    </source>
</evidence>
<dbReference type="InterPro" id="IPR001647">
    <property type="entry name" value="HTH_TetR"/>
</dbReference>
<dbReference type="AlphaFoldDB" id="A0A3P7PD77"/>
<feature type="DNA-binding region" description="H-T-H motif" evidence="2">
    <location>
        <begin position="39"/>
        <end position="58"/>
    </location>
</feature>
<dbReference type="EMBL" id="LR130778">
    <property type="protein sequence ID" value="VDN48003.1"/>
    <property type="molecule type" value="Genomic_DNA"/>
</dbReference>
<dbReference type="PROSITE" id="PS50977">
    <property type="entry name" value="HTH_TETR_2"/>
    <property type="match status" value="1"/>
</dbReference>
<sequence length="219" mass="25396">MSLKNKRMNEINKQKEKRKEDILAAAIEVFKEKSIRSAKMTDIALKSEVGVATVYRYFKTKLDLVIEAVNWMCKEEMQLMLVPFEDDGYKSMNGFEQVSFILKLFILLYEVYPDFVALLEQFDNYVVEEQIGLEQLENYEKNIIDLKEITFGAMERGKKDGSIKMDIDNNIFYTTITHSLMSLSQKLILRGNILKSDSEVNGKKQLALLIEMAEGYIKN</sequence>
<evidence type="ECO:0000259" key="3">
    <source>
        <dbReference type="PROSITE" id="PS50977"/>
    </source>
</evidence>
<keyword evidence="5" id="KW-1185">Reference proteome</keyword>
<dbReference type="SUPFAM" id="SSF46689">
    <property type="entry name" value="Homeodomain-like"/>
    <property type="match status" value="1"/>
</dbReference>
<dbReference type="GO" id="GO:0003677">
    <property type="term" value="F:DNA binding"/>
    <property type="evidence" value="ECO:0007669"/>
    <property type="project" value="UniProtKB-UniRule"/>
</dbReference>
<dbReference type="RefSeq" id="WP_125137212.1">
    <property type="nucleotide sequence ID" value="NZ_LR130778.1"/>
</dbReference>
<feature type="domain" description="HTH tetR-type" evidence="3">
    <location>
        <begin position="16"/>
        <end position="76"/>
    </location>
</feature>
<gene>
    <name evidence="4" type="ORF">PATL70BA_2118</name>
</gene>
<dbReference type="PANTHER" id="PTHR43479">
    <property type="entry name" value="ACREF/ENVCD OPERON REPRESSOR-RELATED"/>
    <property type="match status" value="1"/>
</dbReference>
<name>A0A3P7PD77_9FIRM</name>
<proteinExistence type="predicted"/>
<dbReference type="KEGG" id="cbar:PATL70BA_2118"/>
<dbReference type="Proteomes" id="UP000279029">
    <property type="component" value="Chromosome"/>
</dbReference>
<dbReference type="InterPro" id="IPR009057">
    <property type="entry name" value="Homeodomain-like_sf"/>
</dbReference>
<evidence type="ECO:0000313" key="4">
    <source>
        <dbReference type="EMBL" id="VDN48003.1"/>
    </source>
</evidence>
<dbReference type="Gene3D" id="1.10.357.10">
    <property type="entry name" value="Tetracycline Repressor, domain 2"/>
    <property type="match status" value="1"/>
</dbReference>
<keyword evidence="1 2" id="KW-0238">DNA-binding</keyword>
<evidence type="ECO:0000256" key="2">
    <source>
        <dbReference type="PROSITE-ProRule" id="PRU00335"/>
    </source>
</evidence>
<dbReference type="OrthoDB" id="9785164at2"/>
<reference evidence="4 5" key="1">
    <citation type="submission" date="2018-09" db="EMBL/GenBank/DDBJ databases">
        <authorList>
            <person name="Postec A."/>
        </authorList>
    </citation>
    <scope>NUCLEOTIDE SEQUENCE [LARGE SCALE GENOMIC DNA]</scope>
    <source>
        <strain evidence="4">70B-A</strain>
    </source>
</reference>
<protein>
    <recommendedName>
        <fullName evidence="3">HTH tetR-type domain-containing protein</fullName>
    </recommendedName>
</protein>
<dbReference type="Pfam" id="PF00440">
    <property type="entry name" value="TetR_N"/>
    <property type="match status" value="1"/>
</dbReference>
<dbReference type="PRINTS" id="PR00455">
    <property type="entry name" value="HTHTETR"/>
</dbReference>
<dbReference type="InterPro" id="IPR050624">
    <property type="entry name" value="HTH-type_Tx_Regulator"/>
</dbReference>
<evidence type="ECO:0000256" key="1">
    <source>
        <dbReference type="ARBA" id="ARBA00023125"/>
    </source>
</evidence>
<organism evidence="4 5">
    <name type="scientific">Petrocella atlantisensis</name>
    <dbReference type="NCBI Taxonomy" id="2173034"/>
    <lineage>
        <taxon>Bacteria</taxon>
        <taxon>Bacillati</taxon>
        <taxon>Bacillota</taxon>
        <taxon>Clostridia</taxon>
        <taxon>Lachnospirales</taxon>
        <taxon>Vallitaleaceae</taxon>
        <taxon>Petrocella</taxon>
    </lineage>
</organism>
<dbReference type="PANTHER" id="PTHR43479:SF11">
    <property type="entry name" value="ACREF_ENVCD OPERON REPRESSOR-RELATED"/>
    <property type="match status" value="1"/>
</dbReference>
<accession>A0A3P7PD77</accession>